<evidence type="ECO:0000313" key="3">
    <source>
        <dbReference type="Proteomes" id="UP001497516"/>
    </source>
</evidence>
<dbReference type="AlphaFoldDB" id="A0AAV2GES7"/>
<reference evidence="2 3" key="1">
    <citation type="submission" date="2024-04" db="EMBL/GenBank/DDBJ databases">
        <authorList>
            <person name="Fracassetti M."/>
        </authorList>
    </citation>
    <scope>NUCLEOTIDE SEQUENCE [LARGE SCALE GENOMIC DNA]</scope>
</reference>
<name>A0AAV2GES7_9ROSI</name>
<feature type="region of interest" description="Disordered" evidence="1">
    <location>
        <begin position="1"/>
        <end position="164"/>
    </location>
</feature>
<feature type="compositionally biased region" description="Basic and acidic residues" evidence="1">
    <location>
        <begin position="30"/>
        <end position="40"/>
    </location>
</feature>
<dbReference type="Proteomes" id="UP001497516">
    <property type="component" value="Chromosome 8"/>
</dbReference>
<gene>
    <name evidence="2" type="ORF">LTRI10_LOCUS47621</name>
</gene>
<evidence type="ECO:0000256" key="1">
    <source>
        <dbReference type="SAM" id="MobiDB-lite"/>
    </source>
</evidence>
<feature type="compositionally biased region" description="Polar residues" evidence="1">
    <location>
        <begin position="82"/>
        <end position="108"/>
    </location>
</feature>
<protein>
    <submittedName>
        <fullName evidence="2">Uncharacterized protein</fullName>
    </submittedName>
</protein>
<dbReference type="EMBL" id="OZ034821">
    <property type="protein sequence ID" value="CAL1407990.1"/>
    <property type="molecule type" value="Genomic_DNA"/>
</dbReference>
<sequence>MNEDQEESPQAVIQENQTPVQSRGKGIPKQGHDGPAKDTSRTPTEVQETLKQAVEDQARQNPQITHNSIDRAALGNHKKRNQNTPLRKTTEMTTTMHMQVTPPTSNSVDPLHGKPNSMQSEHVLGRPPDDSPSSPSPLGGGVSSTEEQMCDVDGATPSGINSRSCSLPYLFYGF</sequence>
<evidence type="ECO:0000313" key="2">
    <source>
        <dbReference type="EMBL" id="CAL1407990.1"/>
    </source>
</evidence>
<organism evidence="2 3">
    <name type="scientific">Linum trigynum</name>
    <dbReference type="NCBI Taxonomy" id="586398"/>
    <lineage>
        <taxon>Eukaryota</taxon>
        <taxon>Viridiplantae</taxon>
        <taxon>Streptophyta</taxon>
        <taxon>Embryophyta</taxon>
        <taxon>Tracheophyta</taxon>
        <taxon>Spermatophyta</taxon>
        <taxon>Magnoliopsida</taxon>
        <taxon>eudicotyledons</taxon>
        <taxon>Gunneridae</taxon>
        <taxon>Pentapetalae</taxon>
        <taxon>rosids</taxon>
        <taxon>fabids</taxon>
        <taxon>Malpighiales</taxon>
        <taxon>Linaceae</taxon>
        <taxon>Linum</taxon>
    </lineage>
</organism>
<accession>A0AAV2GES7</accession>
<keyword evidence="3" id="KW-1185">Reference proteome</keyword>
<feature type="compositionally biased region" description="Polar residues" evidence="1">
    <location>
        <begin position="41"/>
        <end position="50"/>
    </location>
</feature>
<feature type="compositionally biased region" description="Polar residues" evidence="1">
    <location>
        <begin position="11"/>
        <end position="21"/>
    </location>
</feature>
<proteinExistence type="predicted"/>